<dbReference type="AlphaFoldDB" id="A0A365U5A4"/>
<dbReference type="EMBL" id="QNTQ01000018">
    <property type="protein sequence ID" value="RBI83313.1"/>
    <property type="molecule type" value="Genomic_DNA"/>
</dbReference>
<accession>A0A365U5A4</accession>
<gene>
    <name evidence="2" type="ORF">DRV85_15990</name>
</gene>
<dbReference type="PANTHER" id="PTHR12526">
    <property type="entry name" value="GLYCOSYLTRANSFERASE"/>
    <property type="match status" value="1"/>
</dbReference>
<dbReference type="InterPro" id="IPR028098">
    <property type="entry name" value="Glyco_trans_4-like_N"/>
</dbReference>
<dbReference type="OrthoDB" id="9783380at2"/>
<feature type="domain" description="Glycosyltransferase subfamily 4-like N-terminal" evidence="1">
    <location>
        <begin position="21"/>
        <end position="201"/>
    </location>
</feature>
<keyword evidence="2" id="KW-0808">Transferase</keyword>
<dbReference type="Proteomes" id="UP000253370">
    <property type="component" value="Unassembled WGS sequence"/>
</dbReference>
<evidence type="ECO:0000313" key="2">
    <source>
        <dbReference type="EMBL" id="RBI83313.1"/>
    </source>
</evidence>
<protein>
    <submittedName>
        <fullName evidence="2">Glycosyltransferase</fullName>
    </submittedName>
</protein>
<reference evidence="2 3" key="1">
    <citation type="submission" date="2018-07" db="EMBL/GenBank/DDBJ databases">
        <title>Rhodosalinus sp. strain E84T genomic sequence and assembly.</title>
        <authorList>
            <person name="Liu Z.-W."/>
            <person name="Lu D.-C."/>
        </authorList>
    </citation>
    <scope>NUCLEOTIDE SEQUENCE [LARGE SCALE GENOMIC DNA]</scope>
    <source>
        <strain evidence="2 3">E84</strain>
    </source>
</reference>
<dbReference type="Gene3D" id="3.40.50.2000">
    <property type="entry name" value="Glycogen Phosphorylase B"/>
    <property type="match status" value="2"/>
</dbReference>
<dbReference type="GO" id="GO:0016757">
    <property type="term" value="F:glycosyltransferase activity"/>
    <property type="evidence" value="ECO:0007669"/>
    <property type="project" value="UniProtKB-ARBA"/>
</dbReference>
<keyword evidence="3" id="KW-1185">Reference proteome</keyword>
<proteinExistence type="predicted"/>
<evidence type="ECO:0000313" key="3">
    <source>
        <dbReference type="Proteomes" id="UP000253370"/>
    </source>
</evidence>
<dbReference type="SUPFAM" id="SSF53756">
    <property type="entry name" value="UDP-Glycosyltransferase/glycogen phosphorylase"/>
    <property type="match status" value="1"/>
</dbReference>
<comment type="caution">
    <text evidence="2">The sequence shown here is derived from an EMBL/GenBank/DDBJ whole genome shotgun (WGS) entry which is preliminary data.</text>
</comment>
<name>A0A365U5A4_9RHOB</name>
<dbReference type="RefSeq" id="WP_113290485.1">
    <property type="nucleotide sequence ID" value="NZ_QNTQ01000018.1"/>
</dbReference>
<organism evidence="2 3">
    <name type="scientific">Rhodosalinus halophilus</name>
    <dbReference type="NCBI Taxonomy" id="2259333"/>
    <lineage>
        <taxon>Bacteria</taxon>
        <taxon>Pseudomonadati</taxon>
        <taxon>Pseudomonadota</taxon>
        <taxon>Alphaproteobacteria</taxon>
        <taxon>Rhodobacterales</taxon>
        <taxon>Paracoccaceae</taxon>
        <taxon>Rhodosalinus</taxon>
    </lineage>
</organism>
<evidence type="ECO:0000259" key="1">
    <source>
        <dbReference type="Pfam" id="PF13439"/>
    </source>
</evidence>
<dbReference type="Pfam" id="PF13439">
    <property type="entry name" value="Glyco_transf_4"/>
    <property type="match status" value="1"/>
</dbReference>
<sequence length="414" mass="45799">MTATLYLTRNGLLEPLGQSQVMSYLRGLAAEHAITLVTFEKPEDMADSAAMARARADCAAHGIDWRPRRFRRRPRLLASAWSLVAMGTTALRLARSGQLGLIHARSYLPAGVAWAVWRLTGTAFIFDMRALWPEELITAGRLKRGSPLHRLLERLERLCLRDATAIVSLTEAAVDHLERRYPEELAGKRIRVIPTCADLDRFTPPPEPPTERVYGCVGTVLSGWFKTDWLAAFFRAVARREPDARFEVVTRDDPETVRARLDPDAALNLSIFAAPPERVHLDVRRQTASAMFYAGGEISELGRSPTRMAEILGCGIPVIANDGVGDVARIIRRYRVGVIARDGSDAAMDAAAAELEQLRKEPDLARRCRQAAEEVFSLDRGTEAYRQLYAEILGGQAPRGATAPESAEQPRAHG</sequence>